<evidence type="ECO:0000256" key="1">
    <source>
        <dbReference type="ARBA" id="ARBA00009065"/>
    </source>
</evidence>
<dbReference type="SMART" id="SM00385">
    <property type="entry name" value="CYCLIN"/>
    <property type="match status" value="1"/>
</dbReference>
<feature type="domain" description="Cyclin C-terminal" evidence="8">
    <location>
        <begin position="250"/>
        <end position="368"/>
    </location>
</feature>
<dbReference type="FunFam" id="1.10.472.10:FF:000060">
    <property type="entry name" value="D6-type cyclin"/>
    <property type="match status" value="1"/>
</dbReference>
<dbReference type="SMART" id="SM01332">
    <property type="entry name" value="Cyclin_C"/>
    <property type="match status" value="1"/>
</dbReference>
<dbReference type="CDD" id="cd20543">
    <property type="entry name" value="CYCLIN_AtCycD-like_rpt1"/>
    <property type="match status" value="1"/>
</dbReference>
<protein>
    <submittedName>
        <fullName evidence="9">(wild Malaysian banana) hypothetical protein</fullName>
    </submittedName>
</protein>
<dbReference type="AlphaFoldDB" id="A0A8D7AZY0"/>
<feature type="non-terminal residue" evidence="9">
    <location>
        <position position="1"/>
    </location>
</feature>
<evidence type="ECO:0000259" key="7">
    <source>
        <dbReference type="SMART" id="SM00385"/>
    </source>
</evidence>
<feature type="region of interest" description="Disordered" evidence="6">
    <location>
        <begin position="29"/>
        <end position="60"/>
    </location>
</feature>
<evidence type="ECO:0000256" key="3">
    <source>
        <dbReference type="ARBA" id="ARBA00023127"/>
    </source>
</evidence>
<feature type="compositionally biased region" description="Pro residues" evidence="6">
    <location>
        <begin position="363"/>
        <end position="373"/>
    </location>
</feature>
<dbReference type="InterPro" id="IPR039361">
    <property type="entry name" value="Cyclin"/>
</dbReference>
<dbReference type="PANTHER" id="PTHR10177">
    <property type="entry name" value="CYCLINS"/>
    <property type="match status" value="1"/>
</dbReference>
<keyword evidence="2" id="KW-0132">Cell division</keyword>
<evidence type="ECO:0000256" key="6">
    <source>
        <dbReference type="SAM" id="MobiDB-lite"/>
    </source>
</evidence>
<dbReference type="InterPro" id="IPR006671">
    <property type="entry name" value="Cyclin_N"/>
</dbReference>
<evidence type="ECO:0000256" key="5">
    <source>
        <dbReference type="RuleBase" id="RU000383"/>
    </source>
</evidence>
<dbReference type="GO" id="GO:0051301">
    <property type="term" value="P:cell division"/>
    <property type="evidence" value="ECO:0007669"/>
    <property type="project" value="UniProtKB-KW"/>
</dbReference>
<feature type="non-terminal residue" evidence="9">
    <location>
        <position position="427"/>
    </location>
</feature>
<gene>
    <name evidence="9" type="ORF">GSMUA_299640.1</name>
</gene>
<dbReference type="InterPro" id="IPR036915">
    <property type="entry name" value="Cyclin-like_sf"/>
</dbReference>
<feature type="region of interest" description="Disordered" evidence="6">
    <location>
        <begin position="394"/>
        <end position="427"/>
    </location>
</feature>
<comment type="similarity">
    <text evidence="1">Belongs to the cyclin family. Cyclin D subfamily.</text>
</comment>
<reference evidence="9" key="1">
    <citation type="submission" date="2021-03" db="EMBL/GenBank/DDBJ databases">
        <authorList>
            <consortium name="Genoscope - CEA"/>
            <person name="William W."/>
        </authorList>
    </citation>
    <scope>NUCLEOTIDE SEQUENCE</scope>
    <source>
        <strain evidence="9">Doubled-haploid Pahang</strain>
    </source>
</reference>
<accession>A0A8D7AZY0</accession>
<keyword evidence="4" id="KW-0131">Cell cycle</keyword>
<evidence type="ECO:0000256" key="4">
    <source>
        <dbReference type="ARBA" id="ARBA00023306"/>
    </source>
</evidence>
<dbReference type="Pfam" id="PF00134">
    <property type="entry name" value="Cyclin_N"/>
    <property type="match status" value="1"/>
</dbReference>
<name>A0A8D7AZY0_MUSAM</name>
<dbReference type="SUPFAM" id="SSF47954">
    <property type="entry name" value="Cyclin-like"/>
    <property type="match status" value="1"/>
</dbReference>
<dbReference type="Pfam" id="PF02984">
    <property type="entry name" value="Cyclin_C"/>
    <property type="match status" value="1"/>
</dbReference>
<feature type="domain" description="Cyclin-like" evidence="7">
    <location>
        <begin position="147"/>
        <end position="241"/>
    </location>
</feature>
<sequence length="427" mass="45965">GRKGLHCCCLHSLSPSVHVCVRERERQRGCTLQPPPPSFHAQTRVSPRRETPTAPPPMAPSPDFFSSSNLLCTEDASAVASGGEDRDHAVAASEWAPACPATASALVDGRGLASLLAAETDHMPRPDYLPRFLSRTLDATARHDAVKWILKVNELYRFRALTAYLSVNYLDRFLSSHSLPGLENGGSGGGWPMQLLSVACVSVAAKMEETHVPSLLDLQILDQRYVFDPHTVGRMELLLMTALGWRMRAITPFDFLPHLVPSCPSALLSRAADLILSSLRVVDFLGYRPSAIAAAAALCAADEVADPSAGGSADVLRCSDEWVNKQQVVSGCRQLMEDYLIDTCPSAPRSRAKTPYASREPQEPPPPPPPPRSPVAVLDAAACGSCDSAAQLPSAAEAATFDAHSLPVRPEAPPKRRRLGENRCTDT</sequence>
<feature type="region of interest" description="Disordered" evidence="6">
    <location>
        <begin position="346"/>
        <end position="376"/>
    </location>
</feature>
<dbReference type="InterPro" id="IPR004367">
    <property type="entry name" value="Cyclin_C-dom"/>
</dbReference>
<organism evidence="9">
    <name type="scientific">Musa acuminata subsp. malaccensis</name>
    <name type="common">Wild banana</name>
    <name type="synonym">Musa malaccensis</name>
    <dbReference type="NCBI Taxonomy" id="214687"/>
    <lineage>
        <taxon>Eukaryota</taxon>
        <taxon>Viridiplantae</taxon>
        <taxon>Streptophyta</taxon>
        <taxon>Embryophyta</taxon>
        <taxon>Tracheophyta</taxon>
        <taxon>Spermatophyta</taxon>
        <taxon>Magnoliopsida</taxon>
        <taxon>Liliopsida</taxon>
        <taxon>Zingiberales</taxon>
        <taxon>Musaceae</taxon>
        <taxon>Musa</taxon>
    </lineage>
</organism>
<evidence type="ECO:0000313" key="9">
    <source>
        <dbReference type="EMBL" id="CAG1859669.1"/>
    </source>
</evidence>
<evidence type="ECO:0000256" key="2">
    <source>
        <dbReference type="ARBA" id="ARBA00022618"/>
    </source>
</evidence>
<dbReference type="EMBL" id="HG996466">
    <property type="protein sequence ID" value="CAG1859669.1"/>
    <property type="molecule type" value="Genomic_DNA"/>
</dbReference>
<dbReference type="Gene3D" id="1.10.472.10">
    <property type="entry name" value="Cyclin-like"/>
    <property type="match status" value="2"/>
</dbReference>
<evidence type="ECO:0000259" key="8">
    <source>
        <dbReference type="SMART" id="SM01332"/>
    </source>
</evidence>
<keyword evidence="3 5" id="KW-0195">Cyclin</keyword>
<dbReference type="PROSITE" id="PS00292">
    <property type="entry name" value="CYCLINS"/>
    <property type="match status" value="1"/>
</dbReference>
<dbReference type="InterPro" id="IPR048258">
    <property type="entry name" value="Cyclins_cyclin-box"/>
</dbReference>
<proteinExistence type="inferred from homology"/>
<dbReference type="InterPro" id="IPR013763">
    <property type="entry name" value="Cyclin-like_dom"/>
</dbReference>